<name>A0A7Y0E1H1_9PROT</name>
<dbReference type="Pfam" id="PF13289">
    <property type="entry name" value="SIR2_2"/>
    <property type="match status" value="1"/>
</dbReference>
<keyword evidence="2" id="KW-1185">Reference proteome</keyword>
<dbReference type="AlphaFoldDB" id="A0A7Y0E1H1"/>
<accession>A0A7Y0E1H1</accession>
<organism evidence="1 2">
    <name type="scientific">Pacificispira spongiicola</name>
    <dbReference type="NCBI Taxonomy" id="2729598"/>
    <lineage>
        <taxon>Bacteria</taxon>
        <taxon>Pseudomonadati</taxon>
        <taxon>Pseudomonadota</taxon>
        <taxon>Alphaproteobacteria</taxon>
        <taxon>Rhodospirillales</taxon>
        <taxon>Rhodospirillaceae</taxon>
        <taxon>Pacificispira</taxon>
    </lineage>
</organism>
<dbReference type="InterPro" id="IPR029035">
    <property type="entry name" value="DHS-like_NAD/FAD-binding_dom"/>
</dbReference>
<evidence type="ECO:0008006" key="3">
    <source>
        <dbReference type="Google" id="ProtNLM"/>
    </source>
</evidence>
<proteinExistence type="predicted"/>
<dbReference type="Proteomes" id="UP000539372">
    <property type="component" value="Unassembled WGS sequence"/>
</dbReference>
<dbReference type="SUPFAM" id="SSF52467">
    <property type="entry name" value="DHS-like NAD/FAD-binding domain"/>
    <property type="match status" value="1"/>
</dbReference>
<reference evidence="1 2" key="1">
    <citation type="submission" date="2020-04" db="EMBL/GenBank/DDBJ databases">
        <title>Rhodospirillaceae bacterium KN72 isolated from deep sea.</title>
        <authorList>
            <person name="Zhang D.-C."/>
        </authorList>
    </citation>
    <scope>NUCLEOTIDE SEQUENCE [LARGE SCALE GENOMIC DNA]</scope>
    <source>
        <strain evidence="1 2">KN72</strain>
    </source>
</reference>
<protein>
    <recommendedName>
        <fullName evidence="3">SIR2-like domain-containing protein</fullName>
    </recommendedName>
</protein>
<gene>
    <name evidence="1" type="ORF">HH303_13375</name>
</gene>
<comment type="caution">
    <text evidence="1">The sequence shown here is derived from an EMBL/GenBank/DDBJ whole genome shotgun (WGS) entry which is preliminary data.</text>
</comment>
<dbReference type="RefSeq" id="WP_169625876.1">
    <property type="nucleotide sequence ID" value="NZ_JABBNT010000004.1"/>
</dbReference>
<evidence type="ECO:0000313" key="2">
    <source>
        <dbReference type="Proteomes" id="UP000539372"/>
    </source>
</evidence>
<sequence length="510" mass="58630">MGGLKELCQEDRDELISAVYGRRYFFWIGSGFSSNFGYPSWGAVLKNTKKNIGYDGQLPDNYLYAAEILHSYFESTEQGDEIAFNQAIINALDESYEEEVDPKWVHLFKKFASGTVVTTNWDDVLEKVFDFLTSVVVRGDKKLKISDDKNILKIHGDRKKPESIVVTQSQYTKFQREDTYLKSKIFTMFAEKVPIFLGYSLADPNVYYIYDEVVSHMGNDRPPAFMVVHPDKDPEKDKEKFEQFQHLFAKKNICLIKADIGTFLKELDSYREKFANRVEAYDEDYASVMDRLNPLIEQAVAGDLAKKTDILEFASDEARRIAIKALVRLIDNPEIFKKKGGTLNNPGGTISDKQAHSLFQSIIKIGNKIEGESVDSKDRKIIGRVIYDTCVNNPFLWDFNRAEIPFTDLMSFHIHETDEYYEKRLDLIKELLDFGGKKPILGKCWAIYDEFSKRIDWLRPNEVSGLIDRVEADFDDGDGYIESSKWWLKKLMGSGTLTKLQSGKVKKILS</sequence>
<evidence type="ECO:0000313" key="1">
    <source>
        <dbReference type="EMBL" id="NMM45479.1"/>
    </source>
</evidence>
<dbReference type="EMBL" id="JABBNT010000004">
    <property type="protein sequence ID" value="NMM45479.1"/>
    <property type="molecule type" value="Genomic_DNA"/>
</dbReference>